<evidence type="ECO:0000313" key="2">
    <source>
        <dbReference type="Proteomes" id="UP000326950"/>
    </source>
</evidence>
<dbReference type="PANTHER" id="PTHR38797">
    <property type="entry name" value="NUCLEAR PORE COMPLEX PROTEIN NUP85-RELATED"/>
    <property type="match status" value="1"/>
</dbReference>
<dbReference type="OrthoDB" id="3350591at2759"/>
<protein>
    <submittedName>
        <fullName evidence="1">Uncharacterized protein</fullName>
    </submittedName>
</protein>
<keyword evidence="2" id="KW-1185">Reference proteome</keyword>
<dbReference type="Proteomes" id="UP000326950">
    <property type="component" value="Unassembled WGS sequence"/>
</dbReference>
<dbReference type="InterPro" id="IPR053204">
    <property type="entry name" value="Oxopyrrolidines_Biosynth-assoc"/>
</dbReference>
<sequence length="285" mass="32206">MSISLSVRALIQEDTGVIEQKVMHILEGLLHSSDMDSIRVATEEIDKLNPARHSKKGHEEVQEDELEEFLWLVWDAFIRLARQVPHAHPFQDRMVDLVEALTLLPPLSIEIWQSTTRLWADLPLLGPSMREAWVAPPSTEGRIESHEAEEWINLNAFAARLLRLDAISWTVFGIWELREALEEPSEIPGSGLHVRAAAEWIKHSGVFLYGVAINGTQGHEECLSVATGSLYPGTNVVCLKRWEFWKCGFENIAEKAGDCTKQVALRARREMELVDGLYADFFQAG</sequence>
<accession>A0A5N6VC81</accession>
<reference evidence="1 2" key="1">
    <citation type="submission" date="2019-04" db="EMBL/GenBank/DDBJ databases">
        <title>Friends and foes A comparative genomics study of 23 Aspergillus species from section Flavi.</title>
        <authorList>
            <consortium name="DOE Joint Genome Institute"/>
            <person name="Kjaerbolling I."/>
            <person name="Vesth T."/>
            <person name="Frisvad J.C."/>
            <person name="Nybo J.L."/>
            <person name="Theobald S."/>
            <person name="Kildgaard S."/>
            <person name="Isbrandt T."/>
            <person name="Kuo A."/>
            <person name="Sato A."/>
            <person name="Lyhne E.K."/>
            <person name="Kogle M.E."/>
            <person name="Wiebenga A."/>
            <person name="Kun R.S."/>
            <person name="Lubbers R.J."/>
            <person name="Makela M.R."/>
            <person name="Barry K."/>
            <person name="Chovatia M."/>
            <person name="Clum A."/>
            <person name="Daum C."/>
            <person name="Haridas S."/>
            <person name="He G."/>
            <person name="LaButti K."/>
            <person name="Lipzen A."/>
            <person name="Mondo S."/>
            <person name="Riley R."/>
            <person name="Salamov A."/>
            <person name="Simmons B.A."/>
            <person name="Magnuson J.K."/>
            <person name="Henrissat B."/>
            <person name="Mortensen U.H."/>
            <person name="Larsen T.O."/>
            <person name="Devries R.P."/>
            <person name="Grigoriev I.V."/>
            <person name="Machida M."/>
            <person name="Baker S.E."/>
            <person name="Andersen M.R."/>
        </authorList>
    </citation>
    <scope>NUCLEOTIDE SEQUENCE [LARGE SCALE GENOMIC DNA]</scope>
    <source>
        <strain evidence="1 2">CBS 117626</strain>
    </source>
</reference>
<dbReference type="EMBL" id="ML738585">
    <property type="protein sequence ID" value="KAE8168635.1"/>
    <property type="molecule type" value="Genomic_DNA"/>
</dbReference>
<dbReference type="PANTHER" id="PTHR38797:SF4">
    <property type="entry name" value="NUCLEAR PORE COMPLEX PROTEIN NUP85"/>
    <property type="match status" value="1"/>
</dbReference>
<organism evidence="1 2">
    <name type="scientific">Aspergillus tamarii</name>
    <dbReference type="NCBI Taxonomy" id="41984"/>
    <lineage>
        <taxon>Eukaryota</taxon>
        <taxon>Fungi</taxon>
        <taxon>Dikarya</taxon>
        <taxon>Ascomycota</taxon>
        <taxon>Pezizomycotina</taxon>
        <taxon>Eurotiomycetes</taxon>
        <taxon>Eurotiomycetidae</taxon>
        <taxon>Eurotiales</taxon>
        <taxon>Aspergillaceae</taxon>
        <taxon>Aspergillus</taxon>
        <taxon>Aspergillus subgen. Circumdati</taxon>
    </lineage>
</organism>
<proteinExistence type="predicted"/>
<name>A0A5N6VC81_ASPTM</name>
<dbReference type="AlphaFoldDB" id="A0A5N6VC81"/>
<dbReference type="Pfam" id="PF12311">
    <property type="entry name" value="DUF3632"/>
    <property type="match status" value="1"/>
</dbReference>
<dbReference type="InterPro" id="IPR022085">
    <property type="entry name" value="OpdG"/>
</dbReference>
<evidence type="ECO:0000313" key="1">
    <source>
        <dbReference type="EMBL" id="KAE8168635.1"/>
    </source>
</evidence>
<gene>
    <name evidence="1" type="ORF">BDV40DRAFT_294582</name>
</gene>